<gene>
    <name evidence="8" type="ORF">KK078_11260</name>
</gene>
<dbReference type="RefSeq" id="WP_254090376.1">
    <property type="nucleotide sequence ID" value="NZ_JAHESC010000014.1"/>
</dbReference>
<evidence type="ECO:0000259" key="5">
    <source>
        <dbReference type="Pfam" id="PF00703"/>
    </source>
</evidence>
<dbReference type="GO" id="GO:0004553">
    <property type="term" value="F:hydrolase activity, hydrolyzing O-glycosyl compounds"/>
    <property type="evidence" value="ECO:0007669"/>
    <property type="project" value="InterPro"/>
</dbReference>
<feature type="domain" description="Glycoside hydrolase family 2 immunoglobulin-like beta-sandwich" evidence="5">
    <location>
        <begin position="188"/>
        <end position="296"/>
    </location>
</feature>
<keyword evidence="2" id="KW-0378">Hydrolase</keyword>
<accession>A0AAP2GDD5</accession>
<dbReference type="PRINTS" id="PR00132">
    <property type="entry name" value="GLHYDRLASE2"/>
</dbReference>
<reference evidence="8 9" key="1">
    <citation type="submission" date="2021-05" db="EMBL/GenBank/DDBJ databases">
        <title>A Polyphasic approach of four new species of the genus Ohtaekwangia: Ohtaekwangia histidinii sp. nov., Ohtaekwangia cretensis sp. nov., Ohtaekwangia indiensis sp. nov., Ohtaekwangia reichenbachii sp. nov. from diverse environment.</title>
        <authorList>
            <person name="Octaviana S."/>
        </authorList>
    </citation>
    <scope>NUCLEOTIDE SEQUENCE [LARGE SCALE GENOMIC DNA]</scope>
    <source>
        <strain evidence="8 9">PWU37</strain>
    </source>
</reference>
<dbReference type="PANTHER" id="PTHR42732">
    <property type="entry name" value="BETA-GALACTOSIDASE"/>
    <property type="match status" value="1"/>
</dbReference>
<dbReference type="InterPro" id="IPR008979">
    <property type="entry name" value="Galactose-bd-like_sf"/>
</dbReference>
<keyword evidence="3" id="KW-0326">Glycosidase</keyword>
<dbReference type="SUPFAM" id="SSF49303">
    <property type="entry name" value="beta-Galactosidase/glucuronidase domain"/>
    <property type="match status" value="1"/>
</dbReference>
<feature type="signal peptide" evidence="4">
    <location>
        <begin position="1"/>
        <end position="21"/>
    </location>
</feature>
<dbReference type="GO" id="GO:0005975">
    <property type="term" value="P:carbohydrate metabolic process"/>
    <property type="evidence" value="ECO:0007669"/>
    <property type="project" value="InterPro"/>
</dbReference>
<dbReference type="Proteomes" id="UP001319180">
    <property type="component" value="Unassembled WGS sequence"/>
</dbReference>
<organism evidence="8 9">
    <name type="scientific">Dawidia soli</name>
    <dbReference type="NCBI Taxonomy" id="2782352"/>
    <lineage>
        <taxon>Bacteria</taxon>
        <taxon>Pseudomonadati</taxon>
        <taxon>Bacteroidota</taxon>
        <taxon>Cytophagia</taxon>
        <taxon>Cytophagales</taxon>
        <taxon>Chryseotaleaceae</taxon>
        <taxon>Dawidia</taxon>
    </lineage>
</organism>
<sequence length="661" mass="74350">MKLRYLLIVFCCLPVCLLAQQRTALHGEWSFALDPVQVGEHHAWYRPDFPLTRWDKVTVPHCFSVDPRYMLYTGTAWYVKKFQHAAIPAGHRAYLRFEAVFYKAQAWLNGQKVGGHEGGYTPFELDITAALKGENTLALQVTNAWDTTTIPGAKTRIADTDENTGQLFPWINYGGITREVYVIVRPEVYLQNVKITTDPDLTRKTAKVSLAVHVRNTGGRAAKPAVQIALYRAGNKVPVKMSVKVPEVPAGATTVVQAEAVLPAKEVKLWYPDDPVLYQAEIITGTDTLSRMFGIRQVAVQGTQLLLNGEPIRMGGCNRPLDYPGYGSMDPAVVLEKDLTLIKNGSMELSRISHYPVSTQLLDWADAHGLLIIAEAGNWQLTPRQMADPAMRARYQAQLREMMERDWNHPSVIAWSVGNEYHSHKPEGQAWTKDMYAYTKSIDASRLVTFASMFVFRDIIRTPEDEASQYVDFVSANIYGDHLKNLKHIHELYPNKPVYISEFGLRTDGVKDEQDRVRHLQKAMQDFRQCDFLVGASVWTFNDYMSRFPGTNPNGYRPWGLVSPERDLRGMYRAWQEEFAPATLSVRVSGTQASVTVTARNDFPRYTLRNYTVQCGGKSAMIDMLKPGESRTLTLEVAPGAADVSLVKPGGFVVVKKSIHP</sequence>
<feature type="domain" description="Glycoside hydrolase family 2 catalytic" evidence="6">
    <location>
        <begin position="298"/>
        <end position="541"/>
    </location>
</feature>
<name>A0AAP2GDD5_9BACT</name>
<evidence type="ECO:0000256" key="2">
    <source>
        <dbReference type="ARBA" id="ARBA00022801"/>
    </source>
</evidence>
<dbReference type="Pfam" id="PF02836">
    <property type="entry name" value="Glyco_hydro_2_C"/>
    <property type="match status" value="1"/>
</dbReference>
<evidence type="ECO:0000256" key="3">
    <source>
        <dbReference type="ARBA" id="ARBA00023295"/>
    </source>
</evidence>
<dbReference type="InterPro" id="IPR006104">
    <property type="entry name" value="Glyco_hydro_2_N"/>
</dbReference>
<dbReference type="InterPro" id="IPR036156">
    <property type="entry name" value="Beta-gal/glucu_dom_sf"/>
</dbReference>
<dbReference type="PANTHER" id="PTHR42732:SF1">
    <property type="entry name" value="BETA-MANNOSIDASE"/>
    <property type="match status" value="1"/>
</dbReference>
<proteinExistence type="inferred from homology"/>
<comment type="caution">
    <text evidence="8">The sequence shown here is derived from an EMBL/GenBank/DDBJ whole genome shotgun (WGS) entry which is preliminary data.</text>
</comment>
<dbReference type="Gene3D" id="3.20.20.80">
    <property type="entry name" value="Glycosidases"/>
    <property type="match status" value="1"/>
</dbReference>
<dbReference type="Gene3D" id="2.60.120.260">
    <property type="entry name" value="Galactose-binding domain-like"/>
    <property type="match status" value="1"/>
</dbReference>
<comment type="similarity">
    <text evidence="1">Belongs to the glycosyl hydrolase 2 family.</text>
</comment>
<dbReference type="InterPro" id="IPR006102">
    <property type="entry name" value="Ig-like_GH2"/>
</dbReference>
<keyword evidence="9" id="KW-1185">Reference proteome</keyword>
<dbReference type="Pfam" id="PF00703">
    <property type="entry name" value="Glyco_hydro_2"/>
    <property type="match status" value="1"/>
</dbReference>
<dbReference type="EMBL" id="JAHESC010000014">
    <property type="protein sequence ID" value="MBT1687142.1"/>
    <property type="molecule type" value="Genomic_DNA"/>
</dbReference>
<keyword evidence="4" id="KW-0732">Signal</keyword>
<dbReference type="InterPro" id="IPR006101">
    <property type="entry name" value="Glyco_hydro_2"/>
</dbReference>
<dbReference type="InterPro" id="IPR017853">
    <property type="entry name" value="GH"/>
</dbReference>
<feature type="domain" description="Glycosyl hydrolases family 2 sugar binding" evidence="7">
    <location>
        <begin position="24"/>
        <end position="185"/>
    </location>
</feature>
<dbReference type="InterPro" id="IPR013783">
    <property type="entry name" value="Ig-like_fold"/>
</dbReference>
<dbReference type="InterPro" id="IPR051913">
    <property type="entry name" value="GH2_Domain-Containing"/>
</dbReference>
<dbReference type="SUPFAM" id="SSF49785">
    <property type="entry name" value="Galactose-binding domain-like"/>
    <property type="match status" value="1"/>
</dbReference>
<dbReference type="SUPFAM" id="SSF51445">
    <property type="entry name" value="(Trans)glycosidases"/>
    <property type="match status" value="1"/>
</dbReference>
<protein>
    <submittedName>
        <fullName evidence="8">Beta galactosidase jelly roll domain-containing protein</fullName>
    </submittedName>
</protein>
<evidence type="ECO:0000313" key="8">
    <source>
        <dbReference type="EMBL" id="MBT1687142.1"/>
    </source>
</evidence>
<dbReference type="InterPro" id="IPR006103">
    <property type="entry name" value="Glyco_hydro_2_cat"/>
</dbReference>
<dbReference type="Pfam" id="PF02837">
    <property type="entry name" value="Glyco_hydro_2_N"/>
    <property type="match status" value="1"/>
</dbReference>
<evidence type="ECO:0000256" key="4">
    <source>
        <dbReference type="SAM" id="SignalP"/>
    </source>
</evidence>
<dbReference type="AlphaFoldDB" id="A0AAP2GDD5"/>
<feature type="chain" id="PRO_5043026944" evidence="4">
    <location>
        <begin position="22"/>
        <end position="661"/>
    </location>
</feature>
<evidence type="ECO:0000259" key="6">
    <source>
        <dbReference type="Pfam" id="PF02836"/>
    </source>
</evidence>
<evidence type="ECO:0000256" key="1">
    <source>
        <dbReference type="ARBA" id="ARBA00007401"/>
    </source>
</evidence>
<evidence type="ECO:0000259" key="7">
    <source>
        <dbReference type="Pfam" id="PF02837"/>
    </source>
</evidence>
<dbReference type="Gene3D" id="2.60.40.10">
    <property type="entry name" value="Immunoglobulins"/>
    <property type="match status" value="1"/>
</dbReference>
<evidence type="ECO:0000313" key="9">
    <source>
        <dbReference type="Proteomes" id="UP001319180"/>
    </source>
</evidence>